<keyword evidence="1" id="KW-0812">Transmembrane</keyword>
<evidence type="ECO:0000256" key="1">
    <source>
        <dbReference type="SAM" id="Phobius"/>
    </source>
</evidence>
<keyword evidence="3" id="KW-1185">Reference proteome</keyword>
<keyword evidence="1" id="KW-0472">Membrane</keyword>
<dbReference type="EMBL" id="MSFO01000002">
    <property type="protein sequence ID" value="PLB52770.1"/>
    <property type="molecule type" value="Genomic_DNA"/>
</dbReference>
<protein>
    <submittedName>
        <fullName evidence="2">Uncharacterized protein</fullName>
    </submittedName>
</protein>
<evidence type="ECO:0000313" key="3">
    <source>
        <dbReference type="Proteomes" id="UP000234275"/>
    </source>
</evidence>
<feature type="transmembrane region" description="Helical" evidence="1">
    <location>
        <begin position="67"/>
        <end position="90"/>
    </location>
</feature>
<proteinExistence type="predicted"/>
<evidence type="ECO:0000313" key="2">
    <source>
        <dbReference type="EMBL" id="PLB52770.1"/>
    </source>
</evidence>
<name>A0A2I2GIR8_9EURO</name>
<dbReference type="AlphaFoldDB" id="A0A2I2GIR8"/>
<dbReference type="RefSeq" id="XP_024708072.1">
    <property type="nucleotide sequence ID" value="XM_024848726.1"/>
</dbReference>
<comment type="caution">
    <text evidence="2">The sequence shown here is derived from an EMBL/GenBank/DDBJ whole genome shotgun (WGS) entry which is preliminary data.</text>
</comment>
<organism evidence="2 3">
    <name type="scientific">Aspergillus steynii IBT 23096</name>
    <dbReference type="NCBI Taxonomy" id="1392250"/>
    <lineage>
        <taxon>Eukaryota</taxon>
        <taxon>Fungi</taxon>
        <taxon>Dikarya</taxon>
        <taxon>Ascomycota</taxon>
        <taxon>Pezizomycotina</taxon>
        <taxon>Eurotiomycetes</taxon>
        <taxon>Eurotiomycetidae</taxon>
        <taxon>Eurotiales</taxon>
        <taxon>Aspergillaceae</taxon>
        <taxon>Aspergillus</taxon>
        <taxon>Aspergillus subgen. Circumdati</taxon>
    </lineage>
</organism>
<sequence length="91" mass="10007">MLDECIADLSDCRGWHPRHRRPQGSGLLVLASDYRISWPCAPRFFPLDYCNLLEAFGGRCDLIIKGLLASGLVLSFLDALLVALATVIAMS</sequence>
<accession>A0A2I2GIR8</accession>
<dbReference type="VEuPathDB" id="FungiDB:P170DRAFT_434487"/>
<dbReference type="GeneID" id="36556425"/>
<dbReference type="Proteomes" id="UP000234275">
    <property type="component" value="Unassembled WGS sequence"/>
</dbReference>
<reference evidence="2 3" key="1">
    <citation type="submission" date="2016-12" db="EMBL/GenBank/DDBJ databases">
        <title>The genomes of Aspergillus section Nigri reveals drivers in fungal speciation.</title>
        <authorList>
            <consortium name="DOE Joint Genome Institute"/>
            <person name="Vesth T.C."/>
            <person name="Nybo J."/>
            <person name="Theobald S."/>
            <person name="Brandl J."/>
            <person name="Frisvad J.C."/>
            <person name="Nielsen K.F."/>
            <person name="Lyhne E.K."/>
            <person name="Kogle M.E."/>
            <person name="Kuo A."/>
            <person name="Riley R."/>
            <person name="Clum A."/>
            <person name="Nolan M."/>
            <person name="Lipzen A."/>
            <person name="Salamov A."/>
            <person name="Henrissat B."/>
            <person name="Wiebenga A."/>
            <person name="De Vries R.P."/>
            <person name="Grigoriev I.V."/>
            <person name="Mortensen U.H."/>
            <person name="Andersen M.R."/>
            <person name="Baker S.E."/>
        </authorList>
    </citation>
    <scope>NUCLEOTIDE SEQUENCE [LARGE SCALE GENOMIC DNA]</scope>
    <source>
        <strain evidence="2 3">IBT 23096</strain>
    </source>
</reference>
<keyword evidence="1" id="KW-1133">Transmembrane helix</keyword>
<gene>
    <name evidence="2" type="ORF">P170DRAFT_434487</name>
</gene>